<dbReference type="InterPro" id="IPR001214">
    <property type="entry name" value="SET_dom"/>
</dbReference>
<evidence type="ECO:0000313" key="2">
    <source>
        <dbReference type="EMBL" id="CAI4017289.1"/>
    </source>
</evidence>
<organism evidence="2">
    <name type="scientific">Cladocopium goreaui</name>
    <dbReference type="NCBI Taxonomy" id="2562237"/>
    <lineage>
        <taxon>Eukaryota</taxon>
        <taxon>Sar</taxon>
        <taxon>Alveolata</taxon>
        <taxon>Dinophyceae</taxon>
        <taxon>Suessiales</taxon>
        <taxon>Symbiodiniaceae</taxon>
        <taxon>Cladocopium</taxon>
    </lineage>
</organism>
<name>A0A9P1DVY0_9DINO</name>
<accession>A0A9P1DVY0</accession>
<dbReference type="Pfam" id="PF00856">
    <property type="entry name" value="SET"/>
    <property type="match status" value="1"/>
</dbReference>
<dbReference type="Proteomes" id="UP001152797">
    <property type="component" value="Unassembled WGS sequence"/>
</dbReference>
<evidence type="ECO:0000313" key="4">
    <source>
        <dbReference type="EMBL" id="CAL4804601.1"/>
    </source>
</evidence>
<dbReference type="InterPro" id="IPR050869">
    <property type="entry name" value="H3K4_H4K5_MeTrfase"/>
</dbReference>
<sequence length="458" mass="50168">MDAELRLRPDTVSRSQHVVVQQHGIKGRILVASKFFAEGDLLMWERPLLAVQPEASVECQVILDMEGSWDCSYRYPGLFYWAALQSLSLSEEDQSLALQLHRPKGEAGEDVRAVLEALGMDEGLEAMMEDLLQIWIFNSLRSDDQLVLPLLMAMCSHDCSPNAFWSLHGEKIELRAGQDISEGEEVTISYLGAGDLCLPSLERQRRLQVTKDFLCSCQRCSSLWDDVRVFVCPRCQGMARAQKLATCVGPFVALGPTVEATAETVSWSKLRGAVVELCSETSEALQCDYCGPLGSVEAAAHLVPEAEFAQLLQASTLSSVLGGIPLEASEGLGQEALPLLWRAQRCGLAAEHWVVEALRGYAAEEEIEQRPSLLRARCAATGNTPRERLKRARLRVALAKAILQTASPSISSMAEVTENLHLAREVLVHIFGASDPEVLELEPLLAAEKGSENSCVGL</sequence>
<dbReference type="SMART" id="SM00317">
    <property type="entry name" value="SET"/>
    <property type="match status" value="1"/>
</dbReference>
<dbReference type="EMBL" id="CAMXCT030006627">
    <property type="protein sequence ID" value="CAL4804601.1"/>
    <property type="molecule type" value="Genomic_DNA"/>
</dbReference>
<dbReference type="EMBL" id="CAMXCT020006627">
    <property type="protein sequence ID" value="CAL1170664.1"/>
    <property type="molecule type" value="Genomic_DNA"/>
</dbReference>
<evidence type="ECO:0000313" key="5">
    <source>
        <dbReference type="Proteomes" id="UP001152797"/>
    </source>
</evidence>
<evidence type="ECO:0000259" key="1">
    <source>
        <dbReference type="PROSITE" id="PS50280"/>
    </source>
</evidence>
<dbReference type="Gene3D" id="2.170.270.10">
    <property type="entry name" value="SET domain"/>
    <property type="match status" value="1"/>
</dbReference>
<comment type="caution">
    <text evidence="2">The sequence shown here is derived from an EMBL/GenBank/DDBJ whole genome shotgun (WGS) entry which is preliminary data.</text>
</comment>
<dbReference type="GO" id="GO:0005634">
    <property type="term" value="C:nucleus"/>
    <property type="evidence" value="ECO:0007669"/>
    <property type="project" value="TreeGrafter"/>
</dbReference>
<evidence type="ECO:0000313" key="3">
    <source>
        <dbReference type="EMBL" id="CAL1170664.1"/>
    </source>
</evidence>
<gene>
    <name evidence="2" type="ORF">C1SCF055_LOCUS41945</name>
</gene>
<dbReference type="PANTHER" id="PTHR12197:SF251">
    <property type="entry name" value="EG:BACR7C10.4 PROTEIN"/>
    <property type="match status" value="1"/>
</dbReference>
<dbReference type="PROSITE" id="PS50280">
    <property type="entry name" value="SET"/>
    <property type="match status" value="1"/>
</dbReference>
<keyword evidence="5" id="KW-1185">Reference proteome</keyword>
<feature type="domain" description="SET" evidence="1">
    <location>
        <begin position="16"/>
        <end position="191"/>
    </location>
</feature>
<reference evidence="3" key="2">
    <citation type="submission" date="2024-04" db="EMBL/GenBank/DDBJ databases">
        <authorList>
            <person name="Chen Y."/>
            <person name="Shah S."/>
            <person name="Dougan E. K."/>
            <person name="Thang M."/>
            <person name="Chan C."/>
        </authorList>
    </citation>
    <scope>NUCLEOTIDE SEQUENCE [LARGE SCALE GENOMIC DNA]</scope>
</reference>
<dbReference type="OrthoDB" id="194358at2759"/>
<proteinExistence type="predicted"/>
<reference evidence="2" key="1">
    <citation type="submission" date="2022-10" db="EMBL/GenBank/DDBJ databases">
        <authorList>
            <person name="Chen Y."/>
            <person name="Dougan E. K."/>
            <person name="Chan C."/>
            <person name="Rhodes N."/>
            <person name="Thang M."/>
        </authorList>
    </citation>
    <scope>NUCLEOTIDE SEQUENCE</scope>
</reference>
<protein>
    <submittedName>
        <fullName evidence="4">SET domain-containing protein</fullName>
    </submittedName>
</protein>
<dbReference type="InterPro" id="IPR046341">
    <property type="entry name" value="SET_dom_sf"/>
</dbReference>
<dbReference type="PANTHER" id="PTHR12197">
    <property type="entry name" value="HISTONE-LYSINE N-METHYLTRANSFERASE SMYD"/>
    <property type="match status" value="1"/>
</dbReference>
<dbReference type="CDD" id="cd20071">
    <property type="entry name" value="SET_SMYD"/>
    <property type="match status" value="1"/>
</dbReference>
<dbReference type="SUPFAM" id="SSF82199">
    <property type="entry name" value="SET domain"/>
    <property type="match status" value="1"/>
</dbReference>
<dbReference type="AlphaFoldDB" id="A0A9P1DVY0"/>
<dbReference type="EMBL" id="CAMXCT010006627">
    <property type="protein sequence ID" value="CAI4017289.1"/>
    <property type="molecule type" value="Genomic_DNA"/>
</dbReference>